<gene>
    <name evidence="5" type="ORF">SAMN04488057_12077</name>
</gene>
<dbReference type="InterPro" id="IPR024607">
    <property type="entry name" value="Sulfatase_CS"/>
</dbReference>
<dbReference type="Gene3D" id="3.40.720.10">
    <property type="entry name" value="Alkaline Phosphatase, subunit A"/>
    <property type="match status" value="2"/>
</dbReference>
<name>A0A1M7QMT0_9BACT</name>
<keyword evidence="2" id="KW-0378">Hydrolase</keyword>
<dbReference type="SUPFAM" id="SSF53649">
    <property type="entry name" value="Alkaline phosphatase-like"/>
    <property type="match status" value="1"/>
</dbReference>
<evidence type="ECO:0000259" key="4">
    <source>
        <dbReference type="Pfam" id="PF16347"/>
    </source>
</evidence>
<evidence type="ECO:0000256" key="3">
    <source>
        <dbReference type="SAM" id="SignalP"/>
    </source>
</evidence>
<evidence type="ECO:0000313" key="6">
    <source>
        <dbReference type="Proteomes" id="UP000184513"/>
    </source>
</evidence>
<dbReference type="InterPro" id="IPR017850">
    <property type="entry name" value="Alkaline_phosphatase_core_sf"/>
</dbReference>
<dbReference type="STRING" id="388280.SAMN04488057_12077"/>
<dbReference type="PROSITE" id="PS00523">
    <property type="entry name" value="SULFATASE_1"/>
    <property type="match status" value="1"/>
</dbReference>
<dbReference type="Proteomes" id="UP000184513">
    <property type="component" value="Unassembled WGS sequence"/>
</dbReference>
<dbReference type="OrthoDB" id="9789742at2"/>
<dbReference type="RefSeq" id="WP_073097811.1">
    <property type="nucleotide sequence ID" value="NZ_FRCY01000020.1"/>
</dbReference>
<dbReference type="AlphaFoldDB" id="A0A1M7QMT0"/>
<dbReference type="CDD" id="cd16031">
    <property type="entry name" value="G6S_like"/>
    <property type="match status" value="1"/>
</dbReference>
<accession>A0A1M7QMT0</accession>
<feature type="domain" description="N-sulphoglucosamine sulphohydrolase C-terminal" evidence="4">
    <location>
        <begin position="369"/>
        <end position="520"/>
    </location>
</feature>
<keyword evidence="6" id="KW-1185">Reference proteome</keyword>
<dbReference type="PANTHER" id="PTHR43108:SF6">
    <property type="entry name" value="N-SULPHOGLUCOSAMINE SULPHOHYDROLASE"/>
    <property type="match status" value="1"/>
</dbReference>
<protein>
    <submittedName>
        <fullName evidence="5">Arylsulfatase A</fullName>
    </submittedName>
</protein>
<feature type="signal peptide" evidence="3">
    <location>
        <begin position="1"/>
        <end position="22"/>
    </location>
</feature>
<reference evidence="5 6" key="1">
    <citation type="submission" date="2016-11" db="EMBL/GenBank/DDBJ databases">
        <authorList>
            <person name="Jaros S."/>
            <person name="Januszkiewicz K."/>
            <person name="Wedrychowicz H."/>
        </authorList>
    </citation>
    <scope>NUCLEOTIDE SEQUENCE [LARGE SCALE GENOMIC DNA]</scope>
    <source>
        <strain evidence="5 6">CGMCC 1.6102</strain>
    </source>
</reference>
<comment type="similarity">
    <text evidence="1">Belongs to the sulfatase family.</text>
</comment>
<dbReference type="PANTHER" id="PTHR43108">
    <property type="entry name" value="N-ACETYLGLUCOSAMINE-6-SULFATASE FAMILY MEMBER"/>
    <property type="match status" value="1"/>
</dbReference>
<proteinExistence type="inferred from homology"/>
<evidence type="ECO:0000256" key="2">
    <source>
        <dbReference type="ARBA" id="ARBA00022801"/>
    </source>
</evidence>
<dbReference type="EMBL" id="FRCY01000020">
    <property type="protein sequence ID" value="SHN32632.1"/>
    <property type="molecule type" value="Genomic_DNA"/>
</dbReference>
<evidence type="ECO:0000256" key="1">
    <source>
        <dbReference type="ARBA" id="ARBA00008779"/>
    </source>
</evidence>
<organism evidence="5 6">
    <name type="scientific">Cyclobacterium lianum</name>
    <dbReference type="NCBI Taxonomy" id="388280"/>
    <lineage>
        <taxon>Bacteria</taxon>
        <taxon>Pseudomonadati</taxon>
        <taxon>Bacteroidota</taxon>
        <taxon>Cytophagia</taxon>
        <taxon>Cytophagales</taxon>
        <taxon>Cyclobacteriaceae</taxon>
        <taxon>Cyclobacterium</taxon>
    </lineage>
</organism>
<dbReference type="PROSITE" id="PS51257">
    <property type="entry name" value="PROKAR_LIPOPROTEIN"/>
    <property type="match status" value="1"/>
</dbReference>
<feature type="chain" id="PRO_5012929577" evidence="3">
    <location>
        <begin position="23"/>
        <end position="546"/>
    </location>
</feature>
<dbReference type="InterPro" id="IPR032506">
    <property type="entry name" value="SGSH_C"/>
</dbReference>
<dbReference type="GO" id="GO:0016787">
    <property type="term" value="F:hydrolase activity"/>
    <property type="evidence" value="ECO:0007669"/>
    <property type="project" value="UniProtKB-KW"/>
</dbReference>
<evidence type="ECO:0000313" key="5">
    <source>
        <dbReference type="EMBL" id="SHN32632.1"/>
    </source>
</evidence>
<sequence>MNFTHRNNLLFGTLLMSMLAGACTTGQEKEDAPPNIVFIMSDDHAYQAISAYGHGLNETPQIDRLAEEGAIFTRATVTNSICAPSRAVVLTGKHSFLNGKVDNIQPFNWDQNNFAKMLQKAGYNTAMVGKIHLDGLPQGFDHSMVLPGQGHYYNPDFLVNGERQRFEGYVTELTTQFALDWLKEGRDQEKPFLLIYNQKAPHRNWKPAPKYLTLYDDKTFDPPANYFDDLTNYEGRGTAAKEQEMEIDGHAMWGHDFKFEVDPNGDSTGFTRELNRLSEEQRAQWREAYNPKNQAFLDAYPRAEEIAFEDKEKEKEIAIWKFNRYIKDYLRTIKSVDDGVGEVLDYLEENGLAENTIVVYTSDQGFYLGEHGWFDKRFMYEQSFRTPLLVRYPKEIKPGTKIDKLVQNLDFAPTLLDYAGVEIAPEMQGESFRTLVSGETDEWRDAVYYTYYEYPSVHMVKRHYGVATERYKLMHFYYDIDEWEMYDLEADPNEMNNIYEDPSYAEVKEEMHQKLQDLRDKYGDSDEMNQKYLDAYLEHMERNNRQ</sequence>
<dbReference type="Pfam" id="PF16347">
    <property type="entry name" value="SGSH_C"/>
    <property type="match status" value="1"/>
</dbReference>
<keyword evidence="3" id="KW-0732">Signal</keyword>